<protein>
    <submittedName>
        <fullName evidence="1">Uncharacterized protein</fullName>
    </submittedName>
</protein>
<name>A0ABD3ZWJ4_BACIU</name>
<proteinExistence type="predicted"/>
<organism evidence="1 2">
    <name type="scientific">Bacillus subtilis subsp. subtilis</name>
    <dbReference type="NCBI Taxonomy" id="135461"/>
    <lineage>
        <taxon>Bacteria</taxon>
        <taxon>Bacillati</taxon>
        <taxon>Bacillota</taxon>
        <taxon>Bacilli</taxon>
        <taxon>Bacillales</taxon>
        <taxon>Bacillaceae</taxon>
        <taxon>Bacillus</taxon>
    </lineage>
</organism>
<sequence length="74" mass="8472">MAIDSLINKLQYVKLEPPDKILSLYLNTDMRDPEQQGGEWKIALKSGFSRLKEYLAASDPEEEKCLDGIRAKMK</sequence>
<evidence type="ECO:0000313" key="1">
    <source>
        <dbReference type="EMBL" id="KIL32494.1"/>
    </source>
</evidence>
<dbReference type="Proteomes" id="UP000031970">
    <property type="component" value="Unassembled WGS sequence"/>
</dbReference>
<gene>
    <name evidence="1" type="ORF">B4067_2127</name>
</gene>
<evidence type="ECO:0000313" key="2">
    <source>
        <dbReference type="Proteomes" id="UP000031970"/>
    </source>
</evidence>
<accession>A0ABD3ZWJ4</accession>
<dbReference type="AlphaFoldDB" id="A0ABD3ZWJ4"/>
<comment type="caution">
    <text evidence="1">The sequence shown here is derived from an EMBL/GenBank/DDBJ whole genome shotgun (WGS) entry which is preliminary data.</text>
</comment>
<reference evidence="1 2" key="1">
    <citation type="submission" date="2014-11" db="EMBL/GenBank/DDBJ databases">
        <title>Draft Genome Sequences of Nine Bacillus subtilis Strains that Form Spores with High Heat-Resistance.</title>
        <authorList>
            <person name="Krawcyk A.O."/>
            <person name="Berendsen E.M."/>
            <person name="de Jong A."/>
            <person name="Holsappel S."/>
            <person name="Eijlander R.T."/>
            <person name="Wells-Bennik M."/>
            <person name="Kuipers O.P."/>
        </authorList>
    </citation>
    <scope>NUCLEOTIDE SEQUENCE [LARGE SCALE GENOMIC DNA]</scope>
    <source>
        <strain evidence="1 2">B4067</strain>
    </source>
</reference>
<dbReference type="EMBL" id="JSXS01000026">
    <property type="protein sequence ID" value="KIL32494.1"/>
    <property type="molecule type" value="Genomic_DNA"/>
</dbReference>